<proteinExistence type="predicted"/>
<evidence type="ECO:0000313" key="2">
    <source>
        <dbReference type="Proteomes" id="UP000595362"/>
    </source>
</evidence>
<dbReference type="AlphaFoldDB" id="A0A7T5R3X8"/>
<reference evidence="1 2" key="1">
    <citation type="submission" date="2020-07" db="EMBL/GenBank/DDBJ databases">
        <title>Huge and variable diversity of episymbiotic CPR bacteria and DPANN archaea in groundwater ecosystems.</title>
        <authorList>
            <person name="He C.Y."/>
            <person name="Keren R."/>
            <person name="Whittaker M."/>
            <person name="Farag I.F."/>
            <person name="Doudna J."/>
            <person name="Cate J.H.D."/>
            <person name="Banfield J.F."/>
        </authorList>
    </citation>
    <scope>NUCLEOTIDE SEQUENCE [LARGE SCALE GENOMIC DNA]</scope>
    <source>
        <strain evidence="1">NC_groundwater_70_Ag_B-0.1um_54_66</strain>
    </source>
</reference>
<gene>
    <name evidence="1" type="ORF">HYS17_04770</name>
</gene>
<dbReference type="PANTHER" id="PTHR14136">
    <property type="entry name" value="BTB_POZ DOMAIN-CONTAINING PROTEIN KCTD9"/>
    <property type="match status" value="1"/>
</dbReference>
<organism evidence="1 2">
    <name type="scientific">Micavibrio aeruginosavorus</name>
    <dbReference type="NCBI Taxonomy" id="349221"/>
    <lineage>
        <taxon>Bacteria</taxon>
        <taxon>Pseudomonadati</taxon>
        <taxon>Bdellovibrionota</taxon>
        <taxon>Bdellovibrionia</taxon>
        <taxon>Bdellovibrionales</taxon>
        <taxon>Pseudobdellovibrionaceae</taxon>
        <taxon>Micavibrio</taxon>
    </lineage>
</organism>
<dbReference type="PANTHER" id="PTHR14136:SF17">
    <property type="entry name" value="BTB_POZ DOMAIN-CONTAINING PROTEIN KCTD9"/>
    <property type="match status" value="1"/>
</dbReference>
<sequence>MPRIVIREMHTRRPLFAGDHEDVRNCAETAVAQGLSLKGADLRHANLSNAQLDGAQLQRACLQEANLTGANLSESCLDYAVFDNAQLHSAALCEAQMTGASFRGTLFGATDIAGARLNACVFDTLSALDLNFIDAACLHRLVFMATNDMPCLFSQPPLVLRGLSHMVTCLDRTLLLGHNGFHLPFAPQSRETASEIFTFAHRHAGLIEQLASTRTLWLPIDTGKRVA</sequence>
<dbReference type="Proteomes" id="UP000595362">
    <property type="component" value="Chromosome"/>
</dbReference>
<dbReference type="InterPro" id="IPR001646">
    <property type="entry name" value="5peptide_repeat"/>
</dbReference>
<accession>A0A7T5R3X8</accession>
<dbReference type="Gene3D" id="2.160.20.80">
    <property type="entry name" value="E3 ubiquitin-protein ligase SopA"/>
    <property type="match status" value="1"/>
</dbReference>
<name>A0A7T5R3X8_9BACT</name>
<dbReference type="SUPFAM" id="SSF141571">
    <property type="entry name" value="Pentapeptide repeat-like"/>
    <property type="match status" value="1"/>
</dbReference>
<dbReference type="InterPro" id="IPR051082">
    <property type="entry name" value="Pentapeptide-BTB/POZ_domain"/>
</dbReference>
<evidence type="ECO:0000313" key="1">
    <source>
        <dbReference type="EMBL" id="QQG37082.1"/>
    </source>
</evidence>
<protein>
    <submittedName>
        <fullName evidence="1">Pentapeptide repeat-containing protein</fullName>
    </submittedName>
</protein>
<dbReference type="Pfam" id="PF00805">
    <property type="entry name" value="Pentapeptide"/>
    <property type="match status" value="2"/>
</dbReference>
<dbReference type="EMBL" id="CP066681">
    <property type="protein sequence ID" value="QQG37082.1"/>
    <property type="molecule type" value="Genomic_DNA"/>
</dbReference>